<dbReference type="GeneID" id="44088208"/>
<protein>
    <submittedName>
        <fullName evidence="2">Glycosyltransferase family 4 protein</fullName>
    </submittedName>
</protein>
<dbReference type="AlphaFoldDB" id="A0A6C0VLA2"/>
<evidence type="ECO:0000313" key="2">
    <source>
        <dbReference type="EMBL" id="QIB91935.1"/>
    </source>
</evidence>
<sequence>MKKNQLDIGIVTSPFLLKAGVPPVSNLIDILSFFSSDLYLISGSDGIALSNKDHIHICLIEHEQEKNIYSKVMKFLVSNLKISYRLTKLSNVDLWFFFIGERVLSIPMLIAKLLGKNVIFVSSGSLNKFATYNKNILDIIMIYVVDPINYVLSDKITISSDRLISKKNLLKHKNKIFICSEHFVDPDKFKTTVQFNERGTLIGYIGRLDVVKGILNLIEAMPDVVTKTDNIHFLVGGDGPLRGEIKEYFHRYDLNDSAEYIGWISHDNLPKYLNNLKLIVIPSYSETGPQIMFEAMSCGTPVLVTPVGLAPDVIKDSETGFIMENNSPECIARNIIRALKHPDLEKISMNARNLAEKEFTYEAAVERYKGLFENI</sequence>
<dbReference type="PANTHER" id="PTHR45947:SF3">
    <property type="entry name" value="SULFOQUINOVOSYL TRANSFERASE SQD2"/>
    <property type="match status" value="1"/>
</dbReference>
<feature type="domain" description="Glycosyl transferase family 1" evidence="1">
    <location>
        <begin position="191"/>
        <end position="352"/>
    </location>
</feature>
<accession>A0A6C0VLA2</accession>
<dbReference type="Pfam" id="PF00534">
    <property type="entry name" value="Glycos_transf_1"/>
    <property type="match status" value="1"/>
</dbReference>
<dbReference type="PANTHER" id="PTHR45947">
    <property type="entry name" value="SULFOQUINOVOSYL TRANSFERASE SQD2"/>
    <property type="match status" value="1"/>
</dbReference>
<dbReference type="InterPro" id="IPR050194">
    <property type="entry name" value="Glycosyltransferase_grp1"/>
</dbReference>
<name>A0A6C0VLA2_METMZ</name>
<reference evidence="2 3" key="1">
    <citation type="journal article" date="2020" name="Environ. Microbiol. Rep.">
        <title>Redox cycling of Fe(II) and Fe(III) in magnetite accelerates aceticlastic methanogenesis by Methanosarcina mazei.</title>
        <authorList>
            <person name="Wang H."/>
            <person name="Byrne J.M."/>
            <person name="Liu P."/>
            <person name="Liu J."/>
            <person name="Dong X."/>
            <person name="Lu Y."/>
        </authorList>
    </citation>
    <scope>NUCLEOTIDE SEQUENCE [LARGE SCALE GENOMIC DNA]</scope>
    <source>
        <strain evidence="3">zm-15</strain>
    </source>
</reference>
<evidence type="ECO:0000259" key="1">
    <source>
        <dbReference type="Pfam" id="PF00534"/>
    </source>
</evidence>
<dbReference type="EMBL" id="CP042908">
    <property type="protein sequence ID" value="QIB91935.1"/>
    <property type="molecule type" value="Genomic_DNA"/>
</dbReference>
<dbReference type="CDD" id="cd03801">
    <property type="entry name" value="GT4_PimA-like"/>
    <property type="match status" value="1"/>
</dbReference>
<dbReference type="Gene3D" id="3.40.50.2000">
    <property type="entry name" value="Glycogen Phosphorylase B"/>
    <property type="match status" value="2"/>
</dbReference>
<gene>
    <name evidence="2" type="ORF">FQU78_13640</name>
</gene>
<keyword evidence="2" id="KW-0808">Transferase</keyword>
<dbReference type="InterPro" id="IPR001296">
    <property type="entry name" value="Glyco_trans_1"/>
</dbReference>
<dbReference type="RefSeq" id="WP_163645652.1">
    <property type="nucleotide sequence ID" value="NZ_CP042908.1"/>
</dbReference>
<dbReference type="Proteomes" id="UP000467371">
    <property type="component" value="Chromosome"/>
</dbReference>
<dbReference type="GO" id="GO:0016757">
    <property type="term" value="F:glycosyltransferase activity"/>
    <property type="evidence" value="ECO:0007669"/>
    <property type="project" value="InterPro"/>
</dbReference>
<organism evidence="2 3">
    <name type="scientific">Methanosarcina mazei</name>
    <name type="common">Methanosarcina frisia</name>
    <dbReference type="NCBI Taxonomy" id="2209"/>
    <lineage>
        <taxon>Archaea</taxon>
        <taxon>Methanobacteriati</taxon>
        <taxon>Methanobacteriota</taxon>
        <taxon>Stenosarchaea group</taxon>
        <taxon>Methanomicrobia</taxon>
        <taxon>Methanosarcinales</taxon>
        <taxon>Methanosarcinaceae</taxon>
        <taxon>Methanosarcina</taxon>
    </lineage>
</organism>
<evidence type="ECO:0000313" key="3">
    <source>
        <dbReference type="Proteomes" id="UP000467371"/>
    </source>
</evidence>
<proteinExistence type="predicted"/>
<dbReference type="SUPFAM" id="SSF53756">
    <property type="entry name" value="UDP-Glycosyltransferase/glycogen phosphorylase"/>
    <property type="match status" value="1"/>
</dbReference>